<dbReference type="PANTHER" id="PTHR43581:SF2">
    <property type="entry name" value="EXCINUCLEASE ATPASE SUBUNIT"/>
    <property type="match status" value="1"/>
</dbReference>
<dbReference type="SUPFAM" id="SSF52540">
    <property type="entry name" value="P-loop containing nucleoside triphosphate hydrolases"/>
    <property type="match status" value="1"/>
</dbReference>
<evidence type="ECO:0000313" key="3">
    <source>
        <dbReference type="EMBL" id="TWB28422.1"/>
    </source>
</evidence>
<dbReference type="RefSeq" id="WP_186464295.1">
    <property type="nucleotide sequence ID" value="NZ_VITO01000005.1"/>
</dbReference>
<dbReference type="GO" id="GO:0016887">
    <property type="term" value="F:ATP hydrolysis activity"/>
    <property type="evidence" value="ECO:0007669"/>
    <property type="project" value="InterPro"/>
</dbReference>
<dbReference type="GO" id="GO:0005524">
    <property type="term" value="F:ATP binding"/>
    <property type="evidence" value="ECO:0007669"/>
    <property type="project" value="InterPro"/>
</dbReference>
<gene>
    <name evidence="3" type="ORF">FBZ88_105141</name>
</gene>
<proteinExistence type="predicted"/>
<evidence type="ECO:0000259" key="2">
    <source>
        <dbReference type="Pfam" id="PF13476"/>
    </source>
</evidence>
<dbReference type="GO" id="GO:0006302">
    <property type="term" value="P:double-strand break repair"/>
    <property type="evidence" value="ECO:0007669"/>
    <property type="project" value="InterPro"/>
</dbReference>
<dbReference type="InterPro" id="IPR027417">
    <property type="entry name" value="P-loop_NTPase"/>
</dbReference>
<dbReference type="InterPro" id="IPR003959">
    <property type="entry name" value="ATPase_AAA_core"/>
</dbReference>
<dbReference type="Proteomes" id="UP000316545">
    <property type="component" value="Unassembled WGS sequence"/>
</dbReference>
<dbReference type="EMBL" id="VITO01000005">
    <property type="protein sequence ID" value="TWB28422.1"/>
    <property type="molecule type" value="Genomic_DNA"/>
</dbReference>
<dbReference type="Gene3D" id="3.40.50.300">
    <property type="entry name" value="P-loop containing nucleotide triphosphate hydrolases"/>
    <property type="match status" value="1"/>
</dbReference>
<name>A0A560G3L9_9PROT</name>
<feature type="domain" description="ATPase AAA-type core" evidence="1">
    <location>
        <begin position="192"/>
        <end position="274"/>
    </location>
</feature>
<dbReference type="PANTHER" id="PTHR43581">
    <property type="entry name" value="ATP/GTP PHOSPHATASE"/>
    <property type="match status" value="1"/>
</dbReference>
<evidence type="ECO:0000313" key="4">
    <source>
        <dbReference type="Proteomes" id="UP000316545"/>
    </source>
</evidence>
<sequence>MDVRHSDIESLEEKVKKLSYDKYLHSLRLVNVRSFTNQKINFDFPVTAIIGTNGGGKSTILGAVALAYKDVRPGDFFPKSNIGDTSMANWRIEYEIVDRKVSKTGPIQRNARFVAAKWRRDTVAERNVVVIPIQRTVPANEQTKFKQFIGINQNKEIVKTPIPAAIIQCVSRILGKDAKHYERVSLKSDPSKSILVGMHQKNDYSQFHFGAGEASIIEMVSRIEDAIDNSLILVEEIENGLHPLATHKMVEYLLDVAKRKRAQIVFTTHSEYALEVLPQKAIWACIDGTAYQGKLTIESLRALTGTVSKNAVIFVEDDFAKDLVEEMLRQYARDIFDQVQVHKAGGYPFVIEVLKHHKANPTVKAPAVAVIDGDNPPLAEPNDGVIELPDGTPDSIVFGFVHDNAEEMSALVQQRCQCPSVKQDIIISTIRSVKIDTTDPHLYFSKLGEKLGFISEIIMRRGLISIYVEKNSDILRPKVNAIRVRLGIEAPSVT</sequence>
<organism evidence="3 4">
    <name type="scientific">Nitrospirillum amazonense</name>
    <dbReference type="NCBI Taxonomy" id="28077"/>
    <lineage>
        <taxon>Bacteria</taxon>
        <taxon>Pseudomonadati</taxon>
        <taxon>Pseudomonadota</taxon>
        <taxon>Alphaproteobacteria</taxon>
        <taxon>Rhodospirillales</taxon>
        <taxon>Azospirillaceae</taxon>
        <taxon>Nitrospirillum</taxon>
    </lineage>
</organism>
<evidence type="ECO:0000259" key="1">
    <source>
        <dbReference type="Pfam" id="PF13304"/>
    </source>
</evidence>
<dbReference type="InterPro" id="IPR038729">
    <property type="entry name" value="Rad50/SbcC_AAA"/>
</dbReference>
<keyword evidence="4" id="KW-1185">Reference proteome</keyword>
<dbReference type="InterPro" id="IPR051396">
    <property type="entry name" value="Bact_Antivir_Def_Nuclease"/>
</dbReference>
<dbReference type="Pfam" id="PF13476">
    <property type="entry name" value="AAA_23"/>
    <property type="match status" value="1"/>
</dbReference>
<accession>A0A560G3L9</accession>
<reference evidence="3 4" key="1">
    <citation type="submission" date="2019-06" db="EMBL/GenBank/DDBJ databases">
        <title>Genomic Encyclopedia of Type Strains, Phase IV (KMG-V): Genome sequencing to study the core and pangenomes of soil and plant-associated prokaryotes.</title>
        <authorList>
            <person name="Whitman W."/>
        </authorList>
    </citation>
    <scope>NUCLEOTIDE SEQUENCE [LARGE SCALE GENOMIC DNA]</scope>
    <source>
        <strain evidence="3 4">BR 11865</strain>
    </source>
</reference>
<comment type="caution">
    <text evidence="3">The sequence shown here is derived from an EMBL/GenBank/DDBJ whole genome shotgun (WGS) entry which is preliminary data.</text>
</comment>
<protein>
    <submittedName>
        <fullName evidence="3">Putative AbiEii toxin of type IV toxin-antitoxin system</fullName>
    </submittedName>
</protein>
<dbReference type="AlphaFoldDB" id="A0A560G3L9"/>
<dbReference type="Pfam" id="PF13304">
    <property type="entry name" value="AAA_21"/>
    <property type="match status" value="1"/>
</dbReference>
<feature type="domain" description="Rad50/SbcC-type AAA" evidence="2">
    <location>
        <begin position="26"/>
        <end position="179"/>
    </location>
</feature>